<organism evidence="7">
    <name type="scientific">Timema californicum</name>
    <name type="common">California timema</name>
    <name type="synonym">Walking stick</name>
    <dbReference type="NCBI Taxonomy" id="61474"/>
    <lineage>
        <taxon>Eukaryota</taxon>
        <taxon>Metazoa</taxon>
        <taxon>Ecdysozoa</taxon>
        <taxon>Arthropoda</taxon>
        <taxon>Hexapoda</taxon>
        <taxon>Insecta</taxon>
        <taxon>Pterygota</taxon>
        <taxon>Neoptera</taxon>
        <taxon>Polyneoptera</taxon>
        <taxon>Phasmatodea</taxon>
        <taxon>Timematodea</taxon>
        <taxon>Timematoidea</taxon>
        <taxon>Timematidae</taxon>
        <taxon>Timema</taxon>
    </lineage>
</organism>
<dbReference type="GO" id="GO:0080019">
    <property type="term" value="F:alcohol-forming very long-chain fatty acyl-CoA reductase activity"/>
    <property type="evidence" value="ECO:0007669"/>
    <property type="project" value="InterPro"/>
</dbReference>
<dbReference type="Pfam" id="PF03015">
    <property type="entry name" value="Sterile"/>
    <property type="match status" value="1"/>
</dbReference>
<keyword evidence="4" id="KW-0521">NADP</keyword>
<evidence type="ECO:0000256" key="1">
    <source>
        <dbReference type="ARBA" id="ARBA00005928"/>
    </source>
</evidence>
<feature type="domain" description="Thioester reductase (TE)" evidence="6">
    <location>
        <begin position="19"/>
        <end position="288"/>
    </location>
</feature>
<comment type="similarity">
    <text evidence="1 4">Belongs to the fatty acyl-CoA reductase family.</text>
</comment>
<dbReference type="InterPro" id="IPR026055">
    <property type="entry name" value="FAR"/>
</dbReference>
<accession>A0A7R9IXJ4</accession>
<feature type="domain" description="Fatty acyl-CoA reductase C-terminal" evidence="5">
    <location>
        <begin position="457"/>
        <end position="536"/>
    </location>
</feature>
<dbReference type="EMBL" id="OE179439">
    <property type="protein sequence ID" value="CAD7568812.1"/>
    <property type="molecule type" value="Genomic_DNA"/>
</dbReference>
<dbReference type="GO" id="GO:0102965">
    <property type="term" value="F:alcohol-forming long-chain fatty acyl-CoA reductase activity"/>
    <property type="evidence" value="ECO:0007669"/>
    <property type="project" value="UniProtKB-EC"/>
</dbReference>
<keyword evidence="2 4" id="KW-0444">Lipid biosynthesis</keyword>
<dbReference type="PANTHER" id="PTHR11011:SF116">
    <property type="entry name" value="FATTY ACYL-COA REDUCTASE CG5065-RELATED"/>
    <property type="match status" value="1"/>
</dbReference>
<dbReference type="GO" id="GO:0005777">
    <property type="term" value="C:peroxisome"/>
    <property type="evidence" value="ECO:0007669"/>
    <property type="project" value="TreeGrafter"/>
</dbReference>
<evidence type="ECO:0000256" key="2">
    <source>
        <dbReference type="ARBA" id="ARBA00022516"/>
    </source>
</evidence>
<dbReference type="InterPro" id="IPR036291">
    <property type="entry name" value="NAD(P)-bd_dom_sf"/>
</dbReference>
<keyword evidence="3 4" id="KW-0443">Lipid metabolism</keyword>
<keyword evidence="4" id="KW-0560">Oxidoreductase</keyword>
<dbReference type="InterPro" id="IPR013120">
    <property type="entry name" value="FAR_NAD-bd"/>
</dbReference>
<protein>
    <recommendedName>
        <fullName evidence="4">Fatty acyl-CoA reductase</fullName>
        <ecNumber evidence="4">1.2.1.84</ecNumber>
    </recommendedName>
</protein>
<dbReference type="EC" id="1.2.1.84" evidence="4"/>
<dbReference type="PANTHER" id="PTHR11011">
    <property type="entry name" value="MALE STERILITY PROTEIN 2-RELATED"/>
    <property type="match status" value="1"/>
</dbReference>
<dbReference type="CDD" id="cd09071">
    <property type="entry name" value="FAR_C"/>
    <property type="match status" value="1"/>
</dbReference>
<evidence type="ECO:0000259" key="6">
    <source>
        <dbReference type="Pfam" id="PF07993"/>
    </source>
</evidence>
<dbReference type="GO" id="GO:0035336">
    <property type="term" value="P:long-chain fatty-acyl-CoA metabolic process"/>
    <property type="evidence" value="ECO:0007669"/>
    <property type="project" value="TreeGrafter"/>
</dbReference>
<dbReference type="FunFam" id="3.40.50.720:FF:000370">
    <property type="entry name" value="Fatty acyl-CoA reductase"/>
    <property type="match status" value="1"/>
</dbReference>
<dbReference type="SUPFAM" id="SSF51735">
    <property type="entry name" value="NAD(P)-binding Rossmann-fold domains"/>
    <property type="match status" value="1"/>
</dbReference>
<evidence type="ECO:0000259" key="5">
    <source>
        <dbReference type="Pfam" id="PF03015"/>
    </source>
</evidence>
<name>A0A7R9IXJ4_TIMCA</name>
<comment type="function">
    <text evidence="4">Catalyzes the reduction of fatty acyl-CoA to fatty alcohols.</text>
</comment>
<dbReference type="Pfam" id="PF07993">
    <property type="entry name" value="NAD_binding_4"/>
    <property type="match status" value="1"/>
</dbReference>
<sequence>MADPGSPIAEFYRGRCIMITGATGFMGKVLVEKLLRSCPDIANIYLLMRPKRGADVMTRLDELTSATLFDWLRKEHPEALNKLVPIRGDITCPELGISVTDQKILAENVSVVFHSAATVKFDEALKLSVAMNIMGTKRLVQLCHKMVKLEALVHVSTAYCNCNRQEIGELVYPPPADPDKIIQCVEWMDEELLNTITPKIIGNRPNTYTFTKALAEHVLIKQSGSLPVAIVRPSIVTAAWHEPIPGWVDNLNGPTGMIAGAGKGVLRTILCYRDLVADLVPVDVAINLLISVAWHTATARPNNILVYNCTSGSLNPIRWGDIESIGHECILKNPFSNVLWYPGGSFKSSRLLNMLCVLVFHSAPAYLFDMVARISGKKPMGTTRNKTVPAIHGEHGMVYKSTEMAEAIAVVVEKQFKPNDEPQDHDFTRNATRTVRVYLEGPNDTRAEVITLEELTTTIKYLPSMVRVHDKLQRAVSCLEFFTTHEWRFTNDNMTRLMARLHPRDRKIFNFDIADLDWKVYWEQYVLGTRKFILKEDPSTFPAARSHLRK</sequence>
<evidence type="ECO:0000256" key="4">
    <source>
        <dbReference type="RuleBase" id="RU363097"/>
    </source>
</evidence>
<dbReference type="Gene3D" id="3.40.50.720">
    <property type="entry name" value="NAD(P)-binding Rossmann-like Domain"/>
    <property type="match status" value="1"/>
</dbReference>
<gene>
    <name evidence="7" type="ORF">TCMB3V08_LOCUS1566</name>
</gene>
<proteinExistence type="inferred from homology"/>
<dbReference type="InterPro" id="IPR033640">
    <property type="entry name" value="FAR_C"/>
</dbReference>
<reference evidence="7" key="1">
    <citation type="submission" date="2020-11" db="EMBL/GenBank/DDBJ databases">
        <authorList>
            <person name="Tran Van P."/>
        </authorList>
    </citation>
    <scope>NUCLEOTIDE SEQUENCE</scope>
</reference>
<evidence type="ECO:0000313" key="7">
    <source>
        <dbReference type="EMBL" id="CAD7568812.1"/>
    </source>
</evidence>
<comment type="catalytic activity">
    <reaction evidence="4">
        <text>a long-chain fatty acyl-CoA + 2 NADPH + 2 H(+) = a long-chain primary fatty alcohol + 2 NADP(+) + CoA</text>
        <dbReference type="Rhea" id="RHEA:52716"/>
        <dbReference type="ChEBI" id="CHEBI:15378"/>
        <dbReference type="ChEBI" id="CHEBI:57287"/>
        <dbReference type="ChEBI" id="CHEBI:57783"/>
        <dbReference type="ChEBI" id="CHEBI:58349"/>
        <dbReference type="ChEBI" id="CHEBI:77396"/>
        <dbReference type="ChEBI" id="CHEBI:83139"/>
        <dbReference type="EC" id="1.2.1.84"/>
    </reaction>
</comment>
<dbReference type="CDD" id="cd05236">
    <property type="entry name" value="FAR-N_SDR_e"/>
    <property type="match status" value="1"/>
</dbReference>
<evidence type="ECO:0000256" key="3">
    <source>
        <dbReference type="ARBA" id="ARBA00023098"/>
    </source>
</evidence>
<dbReference type="AlphaFoldDB" id="A0A7R9IXJ4"/>